<keyword evidence="2" id="KW-1133">Transmembrane helix</keyword>
<reference evidence="3 4" key="1">
    <citation type="journal article" date="2024" name="Microbiol. Resour. Announc.">
        <title>Genome annotations for the ascomycete fungi Trichoderma harzianum, Trichoderma aggressivum, and Purpureocillium lilacinum.</title>
        <authorList>
            <person name="Beijen E.P.W."/>
            <person name="Ohm R.A."/>
        </authorList>
    </citation>
    <scope>NUCLEOTIDE SEQUENCE [LARGE SCALE GENOMIC DNA]</scope>
    <source>
        <strain evidence="3 4">CBS 150709</strain>
    </source>
</reference>
<evidence type="ECO:0000313" key="3">
    <source>
        <dbReference type="EMBL" id="KAK4078058.1"/>
    </source>
</evidence>
<evidence type="ECO:0000256" key="1">
    <source>
        <dbReference type="SAM" id="MobiDB-lite"/>
    </source>
</evidence>
<feature type="compositionally biased region" description="Polar residues" evidence="1">
    <location>
        <begin position="237"/>
        <end position="247"/>
    </location>
</feature>
<keyword evidence="4" id="KW-1185">Reference proteome</keyword>
<name>A0ABR0BHV0_PURLI</name>
<keyword evidence="2" id="KW-0472">Membrane</keyword>
<keyword evidence="2" id="KW-0812">Transmembrane</keyword>
<dbReference type="EMBL" id="JAWRVI010000087">
    <property type="protein sequence ID" value="KAK4078058.1"/>
    <property type="molecule type" value="Genomic_DNA"/>
</dbReference>
<evidence type="ECO:0000256" key="2">
    <source>
        <dbReference type="SAM" id="Phobius"/>
    </source>
</evidence>
<feature type="region of interest" description="Disordered" evidence="1">
    <location>
        <begin position="479"/>
        <end position="498"/>
    </location>
</feature>
<accession>A0ABR0BHV0</accession>
<sequence>MPRRIASIVGAAPRRFGVAGNRPHPAARSRLRHVYVRHDGSPPYTQESLKYIRIPEIPRPKFALEFSDDFPLLSQAWAARSSRQIHQYLSAQHVRCIYPYQMYYGNGTSVAIAHHGFCHDAAANHEDLFLRVRVSDRSPSGDTDCPPGTQFYVCYANKFRGCCSKDPCALPDCPDNPASGTDSGSTTSAKHPQQTNPSIATIEAGITDISSEARTNGGQVSTAPSILATVSRIPGSSDFSHTTSLARTETVPPVSTAGSDTSSRDNGGRKLSAGAIAGVTIGAMVMLVILGIAMFLWKRDRRLGRSPYSLKNEHCAPNAESFSDQMHQLPLAVTSSCDHAAIGDPFSSFGGRIDQLHTSGPSPGGAIELDSGAVVPTELPTTGIAVREEDEMEAQKPLTVGTVAESISIDPHATLNSTQNEHGQPAHVNYWTSYAASSLDASGASAFLQLVEFDLMDATVCNPQVCDCWRKTIVKVSGPPKMGSQPALQDLPQAADDL</sequence>
<dbReference type="Proteomes" id="UP001287286">
    <property type="component" value="Unassembled WGS sequence"/>
</dbReference>
<feature type="transmembrane region" description="Helical" evidence="2">
    <location>
        <begin position="271"/>
        <end position="297"/>
    </location>
</feature>
<protein>
    <submittedName>
        <fullName evidence="3">Uncharacterized protein</fullName>
    </submittedName>
</protein>
<feature type="compositionally biased region" description="Low complexity" evidence="1">
    <location>
        <begin position="179"/>
        <end position="188"/>
    </location>
</feature>
<comment type="caution">
    <text evidence="3">The sequence shown here is derived from an EMBL/GenBank/DDBJ whole genome shotgun (WGS) entry which is preliminary data.</text>
</comment>
<evidence type="ECO:0000313" key="4">
    <source>
        <dbReference type="Proteomes" id="UP001287286"/>
    </source>
</evidence>
<feature type="region of interest" description="Disordered" evidence="1">
    <location>
        <begin position="177"/>
        <end position="197"/>
    </location>
</feature>
<feature type="region of interest" description="Disordered" evidence="1">
    <location>
        <begin position="236"/>
        <end position="269"/>
    </location>
</feature>
<proteinExistence type="predicted"/>
<gene>
    <name evidence="3" type="ORF">Purlil1_12079</name>
</gene>
<organism evidence="3 4">
    <name type="scientific">Purpureocillium lilacinum</name>
    <name type="common">Paecilomyces lilacinus</name>
    <dbReference type="NCBI Taxonomy" id="33203"/>
    <lineage>
        <taxon>Eukaryota</taxon>
        <taxon>Fungi</taxon>
        <taxon>Dikarya</taxon>
        <taxon>Ascomycota</taxon>
        <taxon>Pezizomycotina</taxon>
        <taxon>Sordariomycetes</taxon>
        <taxon>Hypocreomycetidae</taxon>
        <taxon>Hypocreales</taxon>
        <taxon>Ophiocordycipitaceae</taxon>
        <taxon>Purpureocillium</taxon>
    </lineage>
</organism>